<dbReference type="InParanoid" id="A0A078BBM0"/>
<dbReference type="SUPFAM" id="SSF49899">
    <property type="entry name" value="Concanavalin A-like lectins/glucanases"/>
    <property type="match status" value="1"/>
</dbReference>
<name>A0A078BBM0_STYLE</name>
<organism evidence="1 2">
    <name type="scientific">Stylonychia lemnae</name>
    <name type="common">Ciliate</name>
    <dbReference type="NCBI Taxonomy" id="5949"/>
    <lineage>
        <taxon>Eukaryota</taxon>
        <taxon>Sar</taxon>
        <taxon>Alveolata</taxon>
        <taxon>Ciliophora</taxon>
        <taxon>Intramacronucleata</taxon>
        <taxon>Spirotrichea</taxon>
        <taxon>Stichotrichia</taxon>
        <taxon>Sporadotrichida</taxon>
        <taxon>Oxytrichidae</taxon>
        <taxon>Stylonychinae</taxon>
        <taxon>Stylonychia</taxon>
    </lineage>
</organism>
<dbReference type="Proteomes" id="UP000039865">
    <property type="component" value="Unassembled WGS sequence"/>
</dbReference>
<reference evidence="1 2" key="1">
    <citation type="submission" date="2014-06" db="EMBL/GenBank/DDBJ databases">
        <authorList>
            <person name="Swart Estienne"/>
        </authorList>
    </citation>
    <scope>NUCLEOTIDE SEQUENCE [LARGE SCALE GENOMIC DNA]</scope>
    <source>
        <strain evidence="1 2">130c</strain>
    </source>
</reference>
<proteinExistence type="predicted"/>
<accession>A0A078BBM0</accession>
<sequence length="254" mass="30041">MGDAEKNITLFEVKNLSGIGFQDRNLIFYHFQQTPNLLRKEENFLISPDLSSGWFKYHMVLYNNLWSIYTNGDLIMTVPDLTGNYEKIEFSSIDINVTSDTNYKMKISEIAIFGYPLSQSSIIKNLNSKIRKDMYLNTLLVYYQLDESYGYKFYDYSRYERQTILSNFNRIYWDYNPKGIQGSNLMSQHSEIQTRDKALFFKYQVDNQTQFNFVKNNVNIGQDLSLSFCYRFLNVSEILLKKGVIMFDIIDSWN</sequence>
<dbReference type="InterPro" id="IPR013320">
    <property type="entry name" value="ConA-like_dom_sf"/>
</dbReference>
<evidence type="ECO:0000313" key="1">
    <source>
        <dbReference type="EMBL" id="CDW90662.1"/>
    </source>
</evidence>
<dbReference type="EMBL" id="CCKQ01018681">
    <property type="protein sequence ID" value="CDW90662.1"/>
    <property type="molecule type" value="Genomic_DNA"/>
</dbReference>
<gene>
    <name evidence="1" type="primary">Contig13531.g14441</name>
    <name evidence="1" type="ORF">STYLEM_19807</name>
</gene>
<dbReference type="AlphaFoldDB" id="A0A078BBM0"/>
<evidence type="ECO:0000313" key="2">
    <source>
        <dbReference type="Proteomes" id="UP000039865"/>
    </source>
</evidence>
<protein>
    <submittedName>
        <fullName evidence="1">Uncharacterized protein</fullName>
    </submittedName>
</protein>
<keyword evidence="2" id="KW-1185">Reference proteome</keyword>
<dbReference type="Gene3D" id="2.60.120.200">
    <property type="match status" value="1"/>
</dbReference>